<organism evidence="8 9">
    <name type="scientific">Paenibacillus amylolyticus</name>
    <dbReference type="NCBI Taxonomy" id="1451"/>
    <lineage>
        <taxon>Bacteria</taxon>
        <taxon>Bacillati</taxon>
        <taxon>Bacillota</taxon>
        <taxon>Bacilli</taxon>
        <taxon>Bacillales</taxon>
        <taxon>Paenibacillaceae</taxon>
        <taxon>Paenibacillus</taxon>
    </lineage>
</organism>
<reference evidence="9" key="2">
    <citation type="submission" date="2016-01" db="EMBL/GenBank/DDBJ databases">
        <title>Draft Genome Sequence of Paenibacillus amylolyticus Heshi-A3 that Was Isolated from Fermented Rice Bran with Aging Salted Mackerel, Which Was Named Heshiko as Traditional Fermented Seafood in Japan.</title>
        <authorList>
            <person name="Akuzawa S."/>
            <person name="Nakagawa J."/>
            <person name="Kanekatsu T."/>
            <person name="Kubota E."/>
            <person name="Ohtake R."/>
            <person name="Suzuki T."/>
            <person name="Kanesaki Y."/>
        </authorList>
    </citation>
    <scope>NUCLEOTIDE SEQUENCE [LARGE SCALE GENOMIC DNA]</scope>
    <source>
        <strain evidence="9">Heshi-A3</strain>
    </source>
</reference>
<evidence type="ECO:0000256" key="3">
    <source>
        <dbReference type="ARBA" id="ARBA00023295"/>
    </source>
</evidence>
<dbReference type="PANTHER" id="PTHR10353">
    <property type="entry name" value="GLYCOSYL HYDROLASE"/>
    <property type="match status" value="1"/>
</dbReference>
<comment type="caution">
    <text evidence="8">The sequence shown here is derived from an EMBL/GenBank/DDBJ whole genome shotgun (WGS) entry which is preliminary data.</text>
</comment>
<comment type="similarity">
    <text evidence="1 7">Belongs to the glycosyl hydrolase 1 family.</text>
</comment>
<keyword evidence="2" id="KW-0378">Hydrolase</keyword>
<dbReference type="Pfam" id="PF00232">
    <property type="entry name" value="Glyco_hydro_1"/>
    <property type="match status" value="1"/>
</dbReference>
<proteinExistence type="inferred from homology"/>
<evidence type="ECO:0000313" key="8">
    <source>
        <dbReference type="EMBL" id="GAS81950.1"/>
    </source>
</evidence>
<evidence type="ECO:0000256" key="2">
    <source>
        <dbReference type="ARBA" id="ARBA00022801"/>
    </source>
</evidence>
<dbReference type="PRINTS" id="PR00131">
    <property type="entry name" value="GLHYDRLASE1"/>
</dbReference>
<keyword evidence="3" id="KW-0326">Glycosidase</keyword>
<dbReference type="GO" id="GO:0008422">
    <property type="term" value="F:beta-glucosidase activity"/>
    <property type="evidence" value="ECO:0007669"/>
    <property type="project" value="TreeGrafter"/>
</dbReference>
<dbReference type="Proteomes" id="UP000069697">
    <property type="component" value="Unassembled WGS sequence"/>
</dbReference>
<evidence type="ECO:0000256" key="4">
    <source>
        <dbReference type="ARBA" id="ARBA00031448"/>
    </source>
</evidence>
<dbReference type="InterPro" id="IPR017853">
    <property type="entry name" value="GH"/>
</dbReference>
<evidence type="ECO:0000256" key="6">
    <source>
        <dbReference type="ARBA" id="ARBA00079432"/>
    </source>
</evidence>
<dbReference type="EMBL" id="BCNV01000001">
    <property type="protein sequence ID" value="GAS81950.1"/>
    <property type="molecule type" value="Genomic_DNA"/>
</dbReference>
<name>A0A117I1B7_PAEAM</name>
<evidence type="ECO:0000256" key="5">
    <source>
        <dbReference type="ARBA" id="ARBA00032194"/>
    </source>
</evidence>
<protein>
    <recommendedName>
        <fullName evidence="6">Amygdalase</fullName>
    </recommendedName>
    <alternativeName>
        <fullName evidence="4">Cellobiase</fullName>
    </alternativeName>
    <alternativeName>
        <fullName evidence="5">Gentiobiase</fullName>
    </alternativeName>
</protein>
<evidence type="ECO:0000256" key="7">
    <source>
        <dbReference type="RuleBase" id="RU003690"/>
    </source>
</evidence>
<accession>A0A117I1B7</accession>
<dbReference type="Gene3D" id="3.20.20.80">
    <property type="entry name" value="Glycosidases"/>
    <property type="match status" value="1"/>
</dbReference>
<dbReference type="AlphaFoldDB" id="A0A117I1B7"/>
<dbReference type="FunFam" id="3.20.20.80:FF:000004">
    <property type="entry name" value="Beta-glucosidase 6-phospho-beta-glucosidase"/>
    <property type="match status" value="1"/>
</dbReference>
<reference evidence="8 9" key="1">
    <citation type="journal article" date="2016" name="Genome Announc.">
        <title>Draft Genome Sequence of Paenibacillus amylolyticus Heshi-A3, Isolated from Fermented Rice Bran in a Japanese Fermented Seafood Dish.</title>
        <authorList>
            <person name="Akuzawa S."/>
            <person name="Nagaoka J."/>
            <person name="Kanekatsu M."/>
            <person name="Kubota E."/>
            <person name="Ohtake R."/>
            <person name="Suzuki T."/>
            <person name="Kanesaki Y."/>
        </authorList>
    </citation>
    <scope>NUCLEOTIDE SEQUENCE [LARGE SCALE GENOMIC DNA]</scope>
    <source>
        <strain evidence="8 9">Heshi-A3</strain>
    </source>
</reference>
<dbReference type="GO" id="GO:0005829">
    <property type="term" value="C:cytosol"/>
    <property type="evidence" value="ECO:0007669"/>
    <property type="project" value="TreeGrafter"/>
</dbReference>
<dbReference type="PANTHER" id="PTHR10353:SF136">
    <property type="entry name" value="ARYL-PHOSPHO-BETA-D-GLUCOSIDASE BGLC"/>
    <property type="match status" value="1"/>
</dbReference>
<dbReference type="InterPro" id="IPR001360">
    <property type="entry name" value="Glyco_hydro_1"/>
</dbReference>
<gene>
    <name evidence="8" type="ORF">PAHA3_2024</name>
</gene>
<sequence>MSVFKNGFMWGGSVSSMQVEGAWNEDGKGLTVYDASQMKSNAETVSDWKVAIDFYHRYKEDIALLAGMGFTAYRFSLSWARILPDGEGIVNEAGLQFYDRVIDELLKYNIEPVVCLYHFDMPLTLANKYGGWQSRQTFEAFKAYAQIVIERFGTRVKYYIPFNEQNAAVSIQMKNLEEVIPQSHMQHSVAAVQHHMFMASAAVRNIAREYAPHAMVGGMVNFAPFYPATSKPEDVLTAQKANRRYNYRMLDVFANGEYPADQLHEWRLNEVTPPFQEGDLSYLKEGKMDFLAHSYYQSLTIQNGMEVTIESIWDFFLGGKSLNNAYLKTSEWGWAIDPVGLRLTVKEIYDNYKLPVFTIECGIGVKEELDENDTVLDDYRIAYFREHIEQLRLAVSQDGVDLMGFLTWGPIDILSSQGEMKKRYGFIYVDRTETDLRDLKRYKKKSYNWFREVISSNGEDLE</sequence>
<evidence type="ECO:0000256" key="1">
    <source>
        <dbReference type="ARBA" id="ARBA00010838"/>
    </source>
</evidence>
<dbReference type="RefSeq" id="WP_062834576.1">
    <property type="nucleotide sequence ID" value="NZ_BCNV01000001.1"/>
</dbReference>
<dbReference type="GO" id="GO:0016052">
    <property type="term" value="P:carbohydrate catabolic process"/>
    <property type="evidence" value="ECO:0007669"/>
    <property type="project" value="TreeGrafter"/>
</dbReference>
<dbReference type="SUPFAM" id="SSF51445">
    <property type="entry name" value="(Trans)glycosidases"/>
    <property type="match status" value="1"/>
</dbReference>
<evidence type="ECO:0000313" key="9">
    <source>
        <dbReference type="Proteomes" id="UP000069697"/>
    </source>
</evidence>